<dbReference type="EMBL" id="JBHTGP010000016">
    <property type="protein sequence ID" value="MFD0689165.1"/>
    <property type="molecule type" value="Genomic_DNA"/>
</dbReference>
<name>A0ABW2XTQ3_9ACTN</name>
<accession>A0ABW2XTQ3</accession>
<reference evidence="2" key="1">
    <citation type="journal article" date="2019" name="Int. J. Syst. Evol. Microbiol.">
        <title>The Global Catalogue of Microorganisms (GCM) 10K type strain sequencing project: providing services to taxonomists for standard genome sequencing and annotation.</title>
        <authorList>
            <consortium name="The Broad Institute Genomics Platform"/>
            <consortium name="The Broad Institute Genome Sequencing Center for Infectious Disease"/>
            <person name="Wu L."/>
            <person name="Ma J."/>
        </authorList>
    </citation>
    <scope>NUCLEOTIDE SEQUENCE [LARGE SCALE GENOMIC DNA]</scope>
    <source>
        <strain evidence="2">JCM 9371</strain>
    </source>
</reference>
<proteinExistence type="predicted"/>
<evidence type="ECO:0008006" key="3">
    <source>
        <dbReference type="Google" id="ProtNLM"/>
    </source>
</evidence>
<gene>
    <name evidence="1" type="ORF">ACFQZM_32075</name>
</gene>
<dbReference type="Proteomes" id="UP001597063">
    <property type="component" value="Unassembled WGS sequence"/>
</dbReference>
<comment type="caution">
    <text evidence="1">The sequence shown here is derived from an EMBL/GenBank/DDBJ whole genome shotgun (WGS) entry which is preliminary data.</text>
</comment>
<evidence type="ECO:0000313" key="2">
    <source>
        <dbReference type="Proteomes" id="UP001597063"/>
    </source>
</evidence>
<sequence>MIVKAAKMPVKAGERWCTFVERRTAMLYVGNDAASVNGRHMSAGR</sequence>
<protein>
    <recommendedName>
        <fullName evidence="3">DUF397 domain-containing protein</fullName>
    </recommendedName>
</protein>
<evidence type="ECO:0000313" key="1">
    <source>
        <dbReference type="EMBL" id="MFD0689165.1"/>
    </source>
</evidence>
<dbReference type="RefSeq" id="WP_165502812.1">
    <property type="nucleotide sequence ID" value="NZ_CAACUY010000028.1"/>
</dbReference>
<organism evidence="1 2">
    <name type="scientific">Actinomadura fibrosa</name>
    <dbReference type="NCBI Taxonomy" id="111802"/>
    <lineage>
        <taxon>Bacteria</taxon>
        <taxon>Bacillati</taxon>
        <taxon>Actinomycetota</taxon>
        <taxon>Actinomycetes</taxon>
        <taxon>Streptosporangiales</taxon>
        <taxon>Thermomonosporaceae</taxon>
        <taxon>Actinomadura</taxon>
    </lineage>
</organism>
<keyword evidence="2" id="KW-1185">Reference proteome</keyword>